<gene>
    <name evidence="1" type="ORF">Vse01_41920</name>
</gene>
<accession>A0A9W5XLJ5</accession>
<dbReference type="Proteomes" id="UP000607311">
    <property type="component" value="Unassembled WGS sequence"/>
</dbReference>
<comment type="caution">
    <text evidence="1">The sequence shown here is derived from an EMBL/GenBank/DDBJ whole genome shotgun (WGS) entry which is preliminary data.</text>
</comment>
<protein>
    <submittedName>
        <fullName evidence="1">Uncharacterized protein</fullName>
    </submittedName>
</protein>
<keyword evidence="2" id="KW-1185">Reference proteome</keyword>
<dbReference type="AlphaFoldDB" id="A0A9W5XLJ5"/>
<sequence>MQGWTDGDLETEFEQRLDELLAEFCPGWRHPELPEPYRNNDRFVAYDRRNAKRLYLGDFLAARPEVAAPFADRVLAVIVCDEDVSFNKQLIHPLLVALGRRHVQRYLISVIETGPEHKKVCAVRAWYWSQVSLVYESVEALRACRPTPTSRAADDEVADLRGLYRIACLAAFLTCRHVATREWLARGFILKDEYYPANLHDLVAQARVIAERDAHRYKDLLAKDDDGTNMAQLRFDGH</sequence>
<name>A0A9W5XLJ5_9ACTN</name>
<proteinExistence type="predicted"/>
<dbReference type="EMBL" id="BOPD01000026">
    <property type="protein sequence ID" value="GIJ35044.1"/>
    <property type="molecule type" value="Genomic_DNA"/>
</dbReference>
<reference evidence="1" key="1">
    <citation type="submission" date="2021-01" db="EMBL/GenBank/DDBJ databases">
        <title>Whole genome shotgun sequence of Verrucosispora sediminis NBRC 107745.</title>
        <authorList>
            <person name="Komaki H."/>
            <person name="Tamura T."/>
        </authorList>
    </citation>
    <scope>NUCLEOTIDE SEQUENCE</scope>
    <source>
        <strain evidence="1">NBRC 107745</strain>
    </source>
</reference>
<evidence type="ECO:0000313" key="2">
    <source>
        <dbReference type="Proteomes" id="UP000607311"/>
    </source>
</evidence>
<dbReference type="OrthoDB" id="3871475at2"/>
<organism evidence="1 2">
    <name type="scientific">Micromonospora sediminimaris</name>
    <dbReference type="NCBI Taxonomy" id="547162"/>
    <lineage>
        <taxon>Bacteria</taxon>
        <taxon>Bacillati</taxon>
        <taxon>Actinomycetota</taxon>
        <taxon>Actinomycetes</taxon>
        <taxon>Micromonosporales</taxon>
        <taxon>Micromonosporaceae</taxon>
        <taxon>Micromonospora</taxon>
    </lineage>
</organism>
<dbReference type="RefSeq" id="WP_093407807.1">
    <property type="nucleotide sequence ID" value="NZ_BOPD01000026.1"/>
</dbReference>
<evidence type="ECO:0000313" key="1">
    <source>
        <dbReference type="EMBL" id="GIJ35044.1"/>
    </source>
</evidence>